<reference evidence="2 3" key="1">
    <citation type="submission" date="2024-01" db="EMBL/GenBank/DDBJ databases">
        <title>Genome assemblies of Stephania.</title>
        <authorList>
            <person name="Yang L."/>
        </authorList>
    </citation>
    <scope>NUCLEOTIDE SEQUENCE [LARGE SCALE GENOMIC DNA]</scope>
    <source>
        <strain evidence="2">QJT</strain>
        <tissue evidence="2">Leaf</tissue>
    </source>
</reference>
<dbReference type="Proteomes" id="UP001417504">
    <property type="component" value="Unassembled WGS sequence"/>
</dbReference>
<comment type="caution">
    <text evidence="2">The sequence shown here is derived from an EMBL/GenBank/DDBJ whole genome shotgun (WGS) entry which is preliminary data.</text>
</comment>
<dbReference type="GO" id="GO:0006817">
    <property type="term" value="P:phosphate ion transport"/>
    <property type="evidence" value="ECO:0007669"/>
    <property type="project" value="TreeGrafter"/>
</dbReference>
<dbReference type="GO" id="GO:0005802">
    <property type="term" value="C:trans-Golgi network"/>
    <property type="evidence" value="ECO:0007669"/>
    <property type="project" value="TreeGrafter"/>
</dbReference>
<dbReference type="InterPro" id="IPR004331">
    <property type="entry name" value="SPX_dom"/>
</dbReference>
<dbReference type="PANTHER" id="PTHR10783">
    <property type="entry name" value="XENOTROPIC AND POLYTROPIC RETROVIRUS RECEPTOR 1-RELATED"/>
    <property type="match status" value="1"/>
</dbReference>
<keyword evidence="3" id="KW-1185">Reference proteome</keyword>
<gene>
    <name evidence="2" type="ORF">Sjap_015608</name>
</gene>
<evidence type="ECO:0000313" key="3">
    <source>
        <dbReference type="Proteomes" id="UP001417504"/>
    </source>
</evidence>
<organism evidence="2 3">
    <name type="scientific">Stephania japonica</name>
    <dbReference type="NCBI Taxonomy" id="461633"/>
    <lineage>
        <taxon>Eukaryota</taxon>
        <taxon>Viridiplantae</taxon>
        <taxon>Streptophyta</taxon>
        <taxon>Embryophyta</taxon>
        <taxon>Tracheophyta</taxon>
        <taxon>Spermatophyta</taxon>
        <taxon>Magnoliopsida</taxon>
        <taxon>Ranunculales</taxon>
        <taxon>Menispermaceae</taxon>
        <taxon>Menispermoideae</taxon>
        <taxon>Cissampelideae</taxon>
        <taxon>Stephania</taxon>
    </lineage>
</organism>
<dbReference type="AlphaFoldDB" id="A0AAP0IJF4"/>
<sequence length="195" mass="22807">MVVEILRTKLYLFMMSTDKGGENELVFFRRLDDEFNKVNLFCRRKVEEVMQEAELLNKQMEALVAFRIKVEKPERRPDWASEMICLASNVAASAATVAASAPSSARSNINAQIEMSNKESPLEILNHVRMNNTAETPRSTIKSILKVDRERELNFGREELRKVEEQLQRVFVEFYHKLLLLKNYRLHQDMRQDLT</sequence>
<dbReference type="PANTHER" id="PTHR10783:SF4">
    <property type="entry name" value="PHOSPHATE TRANSPORTER PHO1 HOMOLOG 3"/>
    <property type="match status" value="1"/>
</dbReference>
<dbReference type="EMBL" id="JBBNAE010000006">
    <property type="protein sequence ID" value="KAK9116661.1"/>
    <property type="molecule type" value="Genomic_DNA"/>
</dbReference>
<dbReference type="Pfam" id="PF03105">
    <property type="entry name" value="SPX"/>
    <property type="match status" value="1"/>
</dbReference>
<dbReference type="GO" id="GO:0016036">
    <property type="term" value="P:cellular response to phosphate starvation"/>
    <property type="evidence" value="ECO:0007669"/>
    <property type="project" value="TreeGrafter"/>
</dbReference>
<dbReference type="GO" id="GO:0005886">
    <property type="term" value="C:plasma membrane"/>
    <property type="evidence" value="ECO:0007669"/>
    <property type="project" value="TreeGrafter"/>
</dbReference>
<proteinExistence type="predicted"/>
<protein>
    <recommendedName>
        <fullName evidence="1">SPX domain-containing protein</fullName>
    </recommendedName>
</protein>
<evidence type="ECO:0000313" key="2">
    <source>
        <dbReference type="EMBL" id="KAK9116661.1"/>
    </source>
</evidence>
<evidence type="ECO:0000259" key="1">
    <source>
        <dbReference type="PROSITE" id="PS51382"/>
    </source>
</evidence>
<dbReference type="PROSITE" id="PS51382">
    <property type="entry name" value="SPX"/>
    <property type="match status" value="1"/>
</dbReference>
<name>A0AAP0IJF4_9MAGN</name>
<accession>A0AAP0IJF4</accession>
<feature type="domain" description="SPX" evidence="1">
    <location>
        <begin position="1"/>
        <end position="195"/>
    </location>
</feature>
<dbReference type="GO" id="GO:0000822">
    <property type="term" value="F:inositol hexakisphosphate binding"/>
    <property type="evidence" value="ECO:0007669"/>
    <property type="project" value="TreeGrafter"/>
</dbReference>